<protein>
    <submittedName>
        <fullName evidence="1">Unannotated protein</fullName>
    </submittedName>
</protein>
<gene>
    <name evidence="1" type="ORF">UFOPK1808_00713</name>
    <name evidence="2" type="ORF">UFOPK1889_00295</name>
</gene>
<dbReference type="EMBL" id="CAEZUZ010000028">
    <property type="protein sequence ID" value="CAB4611162.1"/>
    <property type="molecule type" value="Genomic_DNA"/>
</dbReference>
<dbReference type="Pfam" id="PF12007">
    <property type="entry name" value="DUF3501"/>
    <property type="match status" value="1"/>
</dbReference>
<accession>A0A6J6GN39</accession>
<proteinExistence type="predicted"/>
<organism evidence="1">
    <name type="scientific">freshwater metagenome</name>
    <dbReference type="NCBI Taxonomy" id="449393"/>
    <lineage>
        <taxon>unclassified sequences</taxon>
        <taxon>metagenomes</taxon>
        <taxon>ecological metagenomes</taxon>
    </lineage>
</organism>
<dbReference type="EMBL" id="CAEZUL010000065">
    <property type="protein sequence ID" value="CAB4600265.1"/>
    <property type="molecule type" value="Genomic_DNA"/>
</dbReference>
<reference evidence="1" key="1">
    <citation type="submission" date="2020-05" db="EMBL/GenBank/DDBJ databases">
        <authorList>
            <person name="Chiriac C."/>
            <person name="Salcher M."/>
            <person name="Ghai R."/>
            <person name="Kavagutti S V."/>
        </authorList>
    </citation>
    <scope>NUCLEOTIDE SEQUENCE</scope>
</reference>
<evidence type="ECO:0000313" key="1">
    <source>
        <dbReference type="EMBL" id="CAB4600265.1"/>
    </source>
</evidence>
<dbReference type="InterPro" id="IPR021890">
    <property type="entry name" value="DUF3501"/>
</dbReference>
<sequence>MNTSTPAGNRKLTLDDIADLRAYERERAEFRSHMIEVKRKRRVALGDIMTIMFENRDTMRLQIQEMIRAEKLVTDEGVLEELKVYNPMIPMPGQLCATLFLELTSEEQVREWLPKLAGLENSISLKLSDGSTVRGAIDAQHAAGLTRPDVTAAVHYLTFEFTPEQVEQFAFGPVSVVCDQPQYLKVAELSSVTKDELLTDLRP</sequence>
<evidence type="ECO:0000313" key="2">
    <source>
        <dbReference type="EMBL" id="CAB4611162.1"/>
    </source>
</evidence>
<name>A0A6J6GN39_9ZZZZ</name>
<dbReference type="AlphaFoldDB" id="A0A6J6GN39"/>